<dbReference type="AlphaFoldDB" id="A0A1I2Y177"/>
<dbReference type="Proteomes" id="UP000199040">
    <property type="component" value="Unassembled WGS sequence"/>
</dbReference>
<dbReference type="GO" id="GO:1990281">
    <property type="term" value="C:efflux pump complex"/>
    <property type="evidence" value="ECO:0007669"/>
    <property type="project" value="TreeGrafter"/>
</dbReference>
<dbReference type="PANTHER" id="PTHR30469">
    <property type="entry name" value="MULTIDRUG RESISTANCE PROTEIN MDTA"/>
    <property type="match status" value="1"/>
</dbReference>
<comment type="similarity">
    <text evidence="1">Belongs to the membrane fusion protein (MFP) (TC 8.A.1) family.</text>
</comment>
<dbReference type="RefSeq" id="WP_092842740.1">
    <property type="nucleotide sequence ID" value="NZ_FOPY01000001.1"/>
</dbReference>
<dbReference type="Gene3D" id="2.40.420.20">
    <property type="match status" value="1"/>
</dbReference>
<organism evidence="5 6">
    <name type="scientific">Modicisalibacter xianhensis</name>
    <dbReference type="NCBI Taxonomy" id="442341"/>
    <lineage>
        <taxon>Bacteria</taxon>
        <taxon>Pseudomonadati</taxon>
        <taxon>Pseudomonadota</taxon>
        <taxon>Gammaproteobacteria</taxon>
        <taxon>Oceanospirillales</taxon>
        <taxon>Halomonadaceae</taxon>
        <taxon>Modicisalibacter</taxon>
    </lineage>
</organism>
<keyword evidence="2" id="KW-0175">Coiled coil</keyword>
<protein>
    <submittedName>
        <fullName evidence="5">RND family efflux transporter, MFP subunit</fullName>
    </submittedName>
</protein>
<accession>A0A1I2Y177</accession>
<feature type="transmembrane region" description="Helical" evidence="4">
    <location>
        <begin position="21"/>
        <end position="42"/>
    </location>
</feature>
<evidence type="ECO:0000256" key="2">
    <source>
        <dbReference type="SAM" id="Coils"/>
    </source>
</evidence>
<dbReference type="EMBL" id="FOPY01000001">
    <property type="protein sequence ID" value="SFH19099.1"/>
    <property type="molecule type" value="Genomic_DNA"/>
</dbReference>
<proteinExistence type="inferred from homology"/>
<evidence type="ECO:0000313" key="5">
    <source>
        <dbReference type="EMBL" id="SFH19099.1"/>
    </source>
</evidence>
<dbReference type="PANTHER" id="PTHR30469:SF12">
    <property type="entry name" value="MULTIDRUG RESISTANCE PROTEIN MDTA"/>
    <property type="match status" value="1"/>
</dbReference>
<keyword evidence="4" id="KW-0472">Membrane</keyword>
<name>A0A1I2Y177_9GAMM</name>
<sequence length="435" mass="46738">MPSRLSYRSPVSVHRQAGRSHWGTLAALLAIALGLSIGYWLLSQPPRVERRAAPPSPAPRVEVVRPDTGAVAPVIQGYGRVVAARQTDVAARVGGRLMTFSEIAEPGRVVEDDAALATLDASDYRLAVRSAEAALAQAEAELAVERGEQIRARSDYESFGRQLSAERRALVLREPQLKSAQAAVTSAEVALETAQLDLARTEIKAPYRAMIQERLVGPGSEISANTAVLSLVDVGHFWIRVSLPSEELTWLNTGEGSTPGASVRLTSRGWPAGVYREGRVFSVLPDLEESGLLAQVLVRVDDPLALENDAPALRLGDLVNATFEATPRDGLIALPTLALRDGNRVWVASEDDQLQIRKVNVVYRGEERVLLDADDSALNADQRVIVSNLGQAREGMALRIAGDTQDSDAIAADTREPRQGAASDDTAPRAEEASS</sequence>
<dbReference type="Gene3D" id="1.10.287.470">
    <property type="entry name" value="Helix hairpin bin"/>
    <property type="match status" value="1"/>
</dbReference>
<dbReference type="Gene3D" id="2.40.30.170">
    <property type="match status" value="1"/>
</dbReference>
<keyword evidence="6" id="KW-1185">Reference proteome</keyword>
<feature type="region of interest" description="Disordered" evidence="3">
    <location>
        <begin position="403"/>
        <end position="435"/>
    </location>
</feature>
<dbReference type="STRING" id="442341.SAMN04487959_101160"/>
<dbReference type="Gene3D" id="2.40.50.100">
    <property type="match status" value="1"/>
</dbReference>
<keyword evidence="4" id="KW-1133">Transmembrane helix</keyword>
<evidence type="ECO:0000256" key="4">
    <source>
        <dbReference type="SAM" id="Phobius"/>
    </source>
</evidence>
<gene>
    <name evidence="5" type="ORF">SAMN04487959_101160</name>
</gene>
<evidence type="ECO:0000313" key="6">
    <source>
        <dbReference type="Proteomes" id="UP000199040"/>
    </source>
</evidence>
<dbReference type="NCBIfam" id="TIGR01730">
    <property type="entry name" value="RND_mfp"/>
    <property type="match status" value="1"/>
</dbReference>
<feature type="compositionally biased region" description="Basic and acidic residues" evidence="3">
    <location>
        <begin position="426"/>
        <end position="435"/>
    </location>
</feature>
<feature type="coiled-coil region" evidence="2">
    <location>
        <begin position="121"/>
        <end position="148"/>
    </location>
</feature>
<evidence type="ECO:0000256" key="1">
    <source>
        <dbReference type="ARBA" id="ARBA00009477"/>
    </source>
</evidence>
<dbReference type="GO" id="GO:0015562">
    <property type="term" value="F:efflux transmembrane transporter activity"/>
    <property type="evidence" value="ECO:0007669"/>
    <property type="project" value="TreeGrafter"/>
</dbReference>
<reference evidence="5 6" key="1">
    <citation type="submission" date="2016-10" db="EMBL/GenBank/DDBJ databases">
        <authorList>
            <person name="de Groot N.N."/>
        </authorList>
    </citation>
    <scope>NUCLEOTIDE SEQUENCE [LARGE SCALE GENOMIC DNA]</scope>
    <source>
        <strain evidence="5 6">CGMCC 1.6848</strain>
    </source>
</reference>
<dbReference type="SUPFAM" id="SSF111369">
    <property type="entry name" value="HlyD-like secretion proteins"/>
    <property type="match status" value="1"/>
</dbReference>
<evidence type="ECO:0000256" key="3">
    <source>
        <dbReference type="SAM" id="MobiDB-lite"/>
    </source>
</evidence>
<keyword evidence="4" id="KW-0812">Transmembrane</keyword>
<dbReference type="InterPro" id="IPR006143">
    <property type="entry name" value="RND_pump_MFP"/>
</dbReference>